<protein>
    <submittedName>
        <fullName evidence="1">Uncharacterized protein</fullName>
    </submittedName>
</protein>
<proteinExistence type="predicted"/>
<keyword evidence="2" id="KW-1185">Reference proteome</keyword>
<sequence>MCSRKLFIHHRCGHKITELTEPCGNVECRAVRDKPIISNKYTCIIMSCMYYGHF</sequence>
<dbReference type="Proteomes" id="UP001172155">
    <property type="component" value="Unassembled WGS sequence"/>
</dbReference>
<evidence type="ECO:0000313" key="2">
    <source>
        <dbReference type="Proteomes" id="UP001172155"/>
    </source>
</evidence>
<gene>
    <name evidence="1" type="ORF">B0T18DRAFT_322421</name>
</gene>
<organism evidence="1 2">
    <name type="scientific">Schizothecium vesticola</name>
    <dbReference type="NCBI Taxonomy" id="314040"/>
    <lineage>
        <taxon>Eukaryota</taxon>
        <taxon>Fungi</taxon>
        <taxon>Dikarya</taxon>
        <taxon>Ascomycota</taxon>
        <taxon>Pezizomycotina</taxon>
        <taxon>Sordariomycetes</taxon>
        <taxon>Sordariomycetidae</taxon>
        <taxon>Sordariales</taxon>
        <taxon>Schizotheciaceae</taxon>
        <taxon>Schizothecium</taxon>
    </lineage>
</organism>
<comment type="caution">
    <text evidence="1">The sequence shown here is derived from an EMBL/GenBank/DDBJ whole genome shotgun (WGS) entry which is preliminary data.</text>
</comment>
<accession>A0AA40F1Y8</accession>
<dbReference type="EMBL" id="JAUKUD010000003">
    <property type="protein sequence ID" value="KAK0749740.1"/>
    <property type="molecule type" value="Genomic_DNA"/>
</dbReference>
<dbReference type="AlphaFoldDB" id="A0AA40F1Y8"/>
<name>A0AA40F1Y8_9PEZI</name>
<evidence type="ECO:0000313" key="1">
    <source>
        <dbReference type="EMBL" id="KAK0749740.1"/>
    </source>
</evidence>
<reference evidence="1" key="1">
    <citation type="submission" date="2023-06" db="EMBL/GenBank/DDBJ databases">
        <title>Genome-scale phylogeny and comparative genomics of the fungal order Sordariales.</title>
        <authorList>
            <consortium name="Lawrence Berkeley National Laboratory"/>
            <person name="Hensen N."/>
            <person name="Bonometti L."/>
            <person name="Westerberg I."/>
            <person name="Brannstrom I.O."/>
            <person name="Guillou S."/>
            <person name="Cros-Aarteil S."/>
            <person name="Calhoun S."/>
            <person name="Haridas S."/>
            <person name="Kuo A."/>
            <person name="Mondo S."/>
            <person name="Pangilinan J."/>
            <person name="Riley R."/>
            <person name="LaButti K."/>
            <person name="Andreopoulos B."/>
            <person name="Lipzen A."/>
            <person name="Chen C."/>
            <person name="Yanf M."/>
            <person name="Daum C."/>
            <person name="Ng V."/>
            <person name="Clum A."/>
            <person name="Steindorff A."/>
            <person name="Ohm R."/>
            <person name="Martin F."/>
            <person name="Silar P."/>
            <person name="Natvig D."/>
            <person name="Lalanne C."/>
            <person name="Gautier V."/>
            <person name="Ament-velasquez S.L."/>
            <person name="Kruys A."/>
            <person name="Hutchinson M.I."/>
            <person name="Powell A.J."/>
            <person name="Barry K."/>
            <person name="Miller A.N."/>
            <person name="Grigoriev I.V."/>
            <person name="Debuchy R."/>
            <person name="Gladieux P."/>
            <person name="Thoren M.H."/>
            <person name="Johannesson H."/>
        </authorList>
    </citation>
    <scope>NUCLEOTIDE SEQUENCE</scope>
    <source>
        <strain evidence="1">SMH3187-1</strain>
    </source>
</reference>